<proteinExistence type="predicted"/>
<sequence>DWKRLNRRFLDGIRKQFLIWRTVSPEVKKEYEKQGKGMLKMTQKGKENG</sequence>
<gene>
    <name evidence="1" type="ORF">S01H1_23193</name>
</gene>
<dbReference type="EMBL" id="BARS01013306">
    <property type="protein sequence ID" value="GAF95513.1"/>
    <property type="molecule type" value="Genomic_DNA"/>
</dbReference>
<name>X0TPR8_9ZZZZ</name>
<evidence type="ECO:0000313" key="1">
    <source>
        <dbReference type="EMBL" id="GAF95513.1"/>
    </source>
</evidence>
<protein>
    <submittedName>
        <fullName evidence="1">Uncharacterized protein</fullName>
    </submittedName>
</protein>
<dbReference type="AlphaFoldDB" id="X0TPR8"/>
<comment type="caution">
    <text evidence="1">The sequence shown here is derived from an EMBL/GenBank/DDBJ whole genome shotgun (WGS) entry which is preliminary data.</text>
</comment>
<organism evidence="1">
    <name type="scientific">marine sediment metagenome</name>
    <dbReference type="NCBI Taxonomy" id="412755"/>
    <lineage>
        <taxon>unclassified sequences</taxon>
        <taxon>metagenomes</taxon>
        <taxon>ecological metagenomes</taxon>
    </lineage>
</organism>
<accession>X0TPR8</accession>
<reference evidence="1" key="1">
    <citation type="journal article" date="2014" name="Front. Microbiol.">
        <title>High frequency of phylogenetically diverse reductive dehalogenase-homologous genes in deep subseafloor sedimentary metagenomes.</title>
        <authorList>
            <person name="Kawai M."/>
            <person name="Futagami T."/>
            <person name="Toyoda A."/>
            <person name="Takaki Y."/>
            <person name="Nishi S."/>
            <person name="Hori S."/>
            <person name="Arai W."/>
            <person name="Tsubouchi T."/>
            <person name="Morono Y."/>
            <person name="Uchiyama I."/>
            <person name="Ito T."/>
            <person name="Fujiyama A."/>
            <person name="Inagaki F."/>
            <person name="Takami H."/>
        </authorList>
    </citation>
    <scope>NUCLEOTIDE SEQUENCE</scope>
    <source>
        <strain evidence="1">Expedition CK06-06</strain>
    </source>
</reference>
<feature type="non-terminal residue" evidence="1">
    <location>
        <position position="1"/>
    </location>
</feature>